<dbReference type="Pfam" id="PF12705">
    <property type="entry name" value="PDDEXK_1"/>
    <property type="match status" value="1"/>
</dbReference>
<evidence type="ECO:0000259" key="8">
    <source>
        <dbReference type="Pfam" id="PF12705"/>
    </source>
</evidence>
<keyword evidence="1" id="KW-0547">Nucleotide-binding</keyword>
<dbReference type="InterPro" id="IPR011604">
    <property type="entry name" value="PDDEXK-like_dom_sf"/>
</dbReference>
<evidence type="ECO:0000256" key="6">
    <source>
        <dbReference type="ARBA" id="ARBA00023125"/>
    </source>
</evidence>
<evidence type="ECO:0000256" key="1">
    <source>
        <dbReference type="ARBA" id="ARBA00022741"/>
    </source>
</evidence>
<proteinExistence type="predicted"/>
<gene>
    <name evidence="9" type="ORF">IAC52_03495</name>
</gene>
<dbReference type="GO" id="GO:0004386">
    <property type="term" value="F:helicase activity"/>
    <property type="evidence" value="ECO:0007669"/>
    <property type="project" value="UniProtKB-KW"/>
</dbReference>
<protein>
    <submittedName>
        <fullName evidence="9">PD-(D/E)XK nuclease family protein</fullName>
    </submittedName>
</protein>
<dbReference type="InterPro" id="IPR011335">
    <property type="entry name" value="Restrct_endonuc-II-like"/>
</dbReference>
<dbReference type="SUPFAM" id="SSF52980">
    <property type="entry name" value="Restriction endonuclease-like"/>
    <property type="match status" value="1"/>
</dbReference>
<keyword evidence="3" id="KW-0378">Hydrolase</keyword>
<dbReference type="GO" id="GO:0005524">
    <property type="term" value="F:ATP binding"/>
    <property type="evidence" value="ECO:0007669"/>
    <property type="project" value="UniProtKB-KW"/>
</dbReference>
<dbReference type="EMBL" id="DVMV01000024">
    <property type="protein sequence ID" value="HIU45345.1"/>
    <property type="molecule type" value="Genomic_DNA"/>
</dbReference>
<comment type="caution">
    <text evidence="9">The sequence shown here is derived from an EMBL/GenBank/DDBJ whole genome shotgun (WGS) entry which is preliminary data.</text>
</comment>
<evidence type="ECO:0000313" key="9">
    <source>
        <dbReference type="EMBL" id="HIU45345.1"/>
    </source>
</evidence>
<evidence type="ECO:0000256" key="5">
    <source>
        <dbReference type="ARBA" id="ARBA00022840"/>
    </source>
</evidence>
<reference evidence="9" key="2">
    <citation type="journal article" date="2021" name="PeerJ">
        <title>Extensive microbial diversity within the chicken gut microbiome revealed by metagenomics and culture.</title>
        <authorList>
            <person name="Gilroy R."/>
            <person name="Ravi A."/>
            <person name="Getino M."/>
            <person name="Pursley I."/>
            <person name="Horton D.L."/>
            <person name="Alikhan N.F."/>
            <person name="Baker D."/>
            <person name="Gharbi K."/>
            <person name="Hall N."/>
            <person name="Watson M."/>
            <person name="Adriaenssens E.M."/>
            <person name="Foster-Nyarko E."/>
            <person name="Jarju S."/>
            <person name="Secka A."/>
            <person name="Antonio M."/>
            <person name="Oren A."/>
            <person name="Chaudhuri R.R."/>
            <person name="La Ragione R."/>
            <person name="Hildebrand F."/>
            <person name="Pallen M.J."/>
        </authorList>
    </citation>
    <scope>NUCLEOTIDE SEQUENCE</scope>
    <source>
        <strain evidence="9">ChiGjej1B1-22543</strain>
    </source>
</reference>
<keyword evidence="2" id="KW-0227">DNA damage</keyword>
<evidence type="ECO:0000256" key="2">
    <source>
        <dbReference type="ARBA" id="ARBA00022763"/>
    </source>
</evidence>
<reference evidence="9" key="1">
    <citation type="submission" date="2020-10" db="EMBL/GenBank/DDBJ databases">
        <authorList>
            <person name="Gilroy R."/>
        </authorList>
    </citation>
    <scope>NUCLEOTIDE SEQUENCE</scope>
    <source>
        <strain evidence="9">ChiGjej1B1-22543</strain>
    </source>
</reference>
<evidence type="ECO:0000256" key="7">
    <source>
        <dbReference type="ARBA" id="ARBA00023204"/>
    </source>
</evidence>
<evidence type="ECO:0000256" key="3">
    <source>
        <dbReference type="ARBA" id="ARBA00022801"/>
    </source>
</evidence>
<keyword evidence="7" id="KW-0234">DNA repair</keyword>
<dbReference type="InterPro" id="IPR038726">
    <property type="entry name" value="PDDEXK_AddAB-type"/>
</dbReference>
<dbReference type="GO" id="GO:0003677">
    <property type="term" value="F:DNA binding"/>
    <property type="evidence" value="ECO:0007669"/>
    <property type="project" value="UniProtKB-KW"/>
</dbReference>
<name>A0A9D1LP09_9FIRM</name>
<dbReference type="AlphaFoldDB" id="A0A9D1LP09"/>
<accession>A0A9D1LP09</accession>
<sequence>MQKDTLYSNSAIIAPRALWGRYLDMMASQPGLDIKLFDLSSLQDEFSRRIDPSAIGRLLDEGISYRKAKALLDCLPLLDEKKARKAQSLNEVCRLFDLLKSEGYIHEPFLPGARLKGRNIIISGYGSGVRVSGLVKELPNIAMGFDLGEGLGDDLPDPKAAFGYSLHRFPTYIEGFHYLGNLLCRLIAEQGIKPSGICLCNYEDGDRRALLEISRLYGLPINLPPSIPLAYLDEGKAALKFIAACGLSGREGLLSLEEELNSEFPNSDKVGMIVEALSPLCRNSKLSDIRRACYLCLKEKLTGGVTYEEGINVARGYFCEPGQYGILLDFSSSHAPKPGADNPFLLEEEDYEAAGLMTPQEAGHLDACDLLSALRHGYIKDAFFYMQGTDDRPRHESFLMADEMAKAASHGVSIAHDEGPLDYEYSKGFARIEYGDDLESEKKFLSKSPRQDALAEMLPGFALYDPRFDKNNRAFAAEKLPKASYTALETYAKCPYMYYLQYILGLRDDSHSFPALQGTYFHAIFEEIGRHGYDTSFFESGKQEAERIIGEGGESFSYSERLLLSFTEEEARVSADNYAKRLRLFPLRPEIKLQADLGGRKLYGRSDLVGEIGDEVFVVDYKTSGWNHRFELPKIPLGLSMQLPLYSLLASSTLGKEVYGAFIASIKCNIKDHAEVADSPAALEGFVKSDPSLLGKFDPDLEIISHSAKGEVKGAFDAESLKRIIEQAKGKAEQEMDAIEESKFPISPIKVKNGEDGCKYCSFSIICHADPDFARYYRKREGEDGAVSYEQIGKFEYEEDDEDEAD</sequence>
<dbReference type="Gene3D" id="3.90.320.10">
    <property type="match status" value="1"/>
</dbReference>
<keyword evidence="5" id="KW-0067">ATP-binding</keyword>
<keyword evidence="4" id="KW-0347">Helicase</keyword>
<dbReference type="GO" id="GO:0006281">
    <property type="term" value="P:DNA repair"/>
    <property type="evidence" value="ECO:0007669"/>
    <property type="project" value="UniProtKB-KW"/>
</dbReference>
<dbReference type="GO" id="GO:0016787">
    <property type="term" value="F:hydrolase activity"/>
    <property type="evidence" value="ECO:0007669"/>
    <property type="project" value="UniProtKB-KW"/>
</dbReference>
<keyword evidence="6" id="KW-0238">DNA-binding</keyword>
<evidence type="ECO:0000313" key="10">
    <source>
        <dbReference type="Proteomes" id="UP000824070"/>
    </source>
</evidence>
<dbReference type="Proteomes" id="UP000824070">
    <property type="component" value="Unassembled WGS sequence"/>
</dbReference>
<evidence type="ECO:0000256" key="4">
    <source>
        <dbReference type="ARBA" id="ARBA00022806"/>
    </source>
</evidence>
<feature type="domain" description="PD-(D/E)XK endonuclease-like" evidence="8">
    <location>
        <begin position="483"/>
        <end position="768"/>
    </location>
</feature>
<organism evidence="9 10">
    <name type="scientific">Candidatus Alloenteromonas pullicola</name>
    <dbReference type="NCBI Taxonomy" id="2840784"/>
    <lineage>
        <taxon>Bacteria</taxon>
        <taxon>Bacillati</taxon>
        <taxon>Bacillota</taxon>
        <taxon>Bacillota incertae sedis</taxon>
        <taxon>Candidatus Alloenteromonas</taxon>
    </lineage>
</organism>